<comment type="caution">
    <text evidence="7">The sequence shown here is derived from an EMBL/GenBank/DDBJ whole genome shotgun (WGS) entry which is preliminary data.</text>
</comment>
<dbReference type="PANTHER" id="PTHR30537:SF3">
    <property type="entry name" value="TRANSCRIPTIONAL REGULATORY PROTEIN"/>
    <property type="match status" value="1"/>
</dbReference>
<dbReference type="InterPro" id="IPR036388">
    <property type="entry name" value="WH-like_DNA-bd_sf"/>
</dbReference>
<proteinExistence type="inferred from homology"/>
<evidence type="ECO:0000256" key="4">
    <source>
        <dbReference type="ARBA" id="ARBA00023163"/>
    </source>
</evidence>
<keyword evidence="2" id="KW-0805">Transcription regulation</keyword>
<reference evidence="7 8" key="1">
    <citation type="submission" date="2022-10" db="EMBL/GenBank/DDBJ databases">
        <title>Ruegeria sp. nov., isolated from ocean surface water.</title>
        <authorList>
            <person name="He W."/>
            <person name="Wang L."/>
            <person name="Zhang D.-F."/>
        </authorList>
    </citation>
    <scope>NUCLEOTIDE SEQUENCE [LARGE SCALE GENOMIC DNA]</scope>
    <source>
        <strain evidence="7 8">WL0004</strain>
    </source>
</reference>
<evidence type="ECO:0000256" key="5">
    <source>
        <dbReference type="SAM" id="MobiDB-lite"/>
    </source>
</evidence>
<dbReference type="EMBL" id="JAOVQN010000015">
    <property type="protein sequence ID" value="MCU9839017.1"/>
    <property type="molecule type" value="Genomic_DNA"/>
</dbReference>
<gene>
    <name evidence="7" type="ORF">OEZ49_14665</name>
</gene>
<dbReference type="InterPro" id="IPR005119">
    <property type="entry name" value="LysR_subst-bd"/>
</dbReference>
<name>A0ABT2WTK8_9RHOB</name>
<evidence type="ECO:0000259" key="6">
    <source>
        <dbReference type="PROSITE" id="PS50931"/>
    </source>
</evidence>
<evidence type="ECO:0000313" key="8">
    <source>
        <dbReference type="Proteomes" id="UP001321014"/>
    </source>
</evidence>
<accession>A0ABT2WTK8</accession>
<evidence type="ECO:0000256" key="2">
    <source>
        <dbReference type="ARBA" id="ARBA00023015"/>
    </source>
</evidence>
<evidence type="ECO:0000313" key="7">
    <source>
        <dbReference type="EMBL" id="MCU9839017.1"/>
    </source>
</evidence>
<comment type="similarity">
    <text evidence="1">Belongs to the LysR transcriptional regulatory family.</text>
</comment>
<dbReference type="Pfam" id="PF03466">
    <property type="entry name" value="LysR_substrate"/>
    <property type="match status" value="1"/>
</dbReference>
<keyword evidence="4" id="KW-0804">Transcription</keyword>
<dbReference type="Pfam" id="PF00126">
    <property type="entry name" value="HTH_1"/>
    <property type="match status" value="1"/>
</dbReference>
<dbReference type="InterPro" id="IPR036390">
    <property type="entry name" value="WH_DNA-bd_sf"/>
</dbReference>
<sequence>MNWDDMRFLLAVAQAGSLKAAARSLGVDKTTVSRRLRALEAALGRQVVEVRGQGLNLTDFGRRLHRHAEVMRDEMQAVDALAGADTGGALGTVRLTAVPMVINQILVPALDDLRATAPGLRLELIAEARDLSLLRGEADIALRLARPTEGGQSVLARKLGDLDYAAYAVHGAAGEMPWIGYETRMSYLPQAAAIARSAAAEGATDISVNDAETLYRLVCAGHGKTLLPRIVGAAEPRLVELPYRHGALPKRELWLMLRRELRELERVRLVAQWIERTLAVRTSQAQPTRPPDHRDNGADP</sequence>
<dbReference type="SUPFAM" id="SSF46785">
    <property type="entry name" value="Winged helix' DNA-binding domain"/>
    <property type="match status" value="1"/>
</dbReference>
<evidence type="ECO:0000256" key="3">
    <source>
        <dbReference type="ARBA" id="ARBA00023125"/>
    </source>
</evidence>
<feature type="compositionally biased region" description="Basic and acidic residues" evidence="5">
    <location>
        <begin position="290"/>
        <end position="300"/>
    </location>
</feature>
<dbReference type="InterPro" id="IPR000847">
    <property type="entry name" value="LysR_HTH_N"/>
</dbReference>
<dbReference type="SUPFAM" id="SSF53850">
    <property type="entry name" value="Periplasmic binding protein-like II"/>
    <property type="match status" value="1"/>
</dbReference>
<organism evidence="7 8">
    <name type="scientific">Ruegeria marisflavi</name>
    <dbReference type="NCBI Taxonomy" id="2984152"/>
    <lineage>
        <taxon>Bacteria</taxon>
        <taxon>Pseudomonadati</taxon>
        <taxon>Pseudomonadota</taxon>
        <taxon>Alphaproteobacteria</taxon>
        <taxon>Rhodobacterales</taxon>
        <taxon>Roseobacteraceae</taxon>
        <taxon>Ruegeria</taxon>
    </lineage>
</organism>
<dbReference type="PANTHER" id="PTHR30537">
    <property type="entry name" value="HTH-TYPE TRANSCRIPTIONAL REGULATOR"/>
    <property type="match status" value="1"/>
</dbReference>
<feature type="domain" description="HTH lysR-type" evidence="6">
    <location>
        <begin position="1"/>
        <end position="58"/>
    </location>
</feature>
<feature type="region of interest" description="Disordered" evidence="5">
    <location>
        <begin position="281"/>
        <end position="300"/>
    </location>
</feature>
<dbReference type="PROSITE" id="PS50931">
    <property type="entry name" value="HTH_LYSR"/>
    <property type="match status" value="1"/>
</dbReference>
<dbReference type="RefSeq" id="WP_263389015.1">
    <property type="nucleotide sequence ID" value="NZ_JAOVQN010000015.1"/>
</dbReference>
<keyword evidence="8" id="KW-1185">Reference proteome</keyword>
<keyword evidence="3" id="KW-0238">DNA-binding</keyword>
<dbReference type="InterPro" id="IPR058163">
    <property type="entry name" value="LysR-type_TF_proteobact-type"/>
</dbReference>
<dbReference type="Proteomes" id="UP001321014">
    <property type="component" value="Unassembled WGS sequence"/>
</dbReference>
<dbReference type="Gene3D" id="3.40.190.290">
    <property type="match status" value="1"/>
</dbReference>
<protein>
    <submittedName>
        <fullName evidence="7">LysR family transcriptional regulator</fullName>
    </submittedName>
</protein>
<evidence type="ECO:0000256" key="1">
    <source>
        <dbReference type="ARBA" id="ARBA00009437"/>
    </source>
</evidence>
<dbReference type="Gene3D" id="1.10.10.10">
    <property type="entry name" value="Winged helix-like DNA-binding domain superfamily/Winged helix DNA-binding domain"/>
    <property type="match status" value="1"/>
</dbReference>